<dbReference type="InterPro" id="IPR008217">
    <property type="entry name" value="Ccc1_fam"/>
</dbReference>
<reference evidence="7 8" key="1">
    <citation type="journal article" date="2019" name="Int. J. Syst. Evol. Microbiol.">
        <title>The Global Catalogue of Microorganisms (GCM) 10K type strain sequencing project: providing services to taxonomists for standard genome sequencing and annotation.</title>
        <authorList>
            <consortium name="The Broad Institute Genomics Platform"/>
            <consortium name="The Broad Institute Genome Sequencing Center for Infectious Disease"/>
            <person name="Wu L."/>
            <person name="Ma J."/>
        </authorList>
    </citation>
    <scope>NUCLEOTIDE SEQUENCE [LARGE SCALE GENOMIC DNA]</scope>
    <source>
        <strain evidence="7 8">JCM 12393</strain>
    </source>
</reference>
<comment type="subcellular location">
    <subcellularLocation>
        <location evidence="1">Endomembrane system</location>
        <topology evidence="1">Multi-pass membrane protein</topology>
    </subcellularLocation>
</comment>
<organism evidence="7 8">
    <name type="scientific">Kitasatospora putterlickiae</name>
    <dbReference type="NCBI Taxonomy" id="221725"/>
    <lineage>
        <taxon>Bacteria</taxon>
        <taxon>Bacillati</taxon>
        <taxon>Actinomycetota</taxon>
        <taxon>Actinomycetes</taxon>
        <taxon>Kitasatosporales</taxon>
        <taxon>Streptomycetaceae</taxon>
        <taxon>Kitasatospora</taxon>
    </lineage>
</organism>
<keyword evidence="8" id="KW-1185">Reference proteome</keyword>
<dbReference type="PANTHER" id="PTHR31851">
    <property type="entry name" value="FE(2+)/MN(2+) TRANSPORTER PCL1"/>
    <property type="match status" value="1"/>
</dbReference>
<comment type="caution">
    <text evidence="7">The sequence shown here is derived from an EMBL/GenBank/DDBJ whole genome shotgun (WGS) entry which is preliminary data.</text>
</comment>
<sequence>MTATALDHETGHQPRIPAAGHHRDVNGGWLRPAVFGAMDGLVSNFALMTGVVGGAVSNSTVVLTGLAGLAAGACSMAAGEYTSVASQRELVQAEIEAERLELRRNPHGELAELAQLYVERGVDPGLAHEVARQLSADPEQTLEIHAREELGVDPNDLPSPWVAAASSFVCFAVGALLPLLPYLLGATSLVPALLVAAVGLFTCGAVVARVTARTWWYSGVRQLLLGGAAAGVTYLLGALIGGQV</sequence>
<feature type="compositionally biased region" description="Basic and acidic residues" evidence="5">
    <location>
        <begin position="1"/>
        <end position="12"/>
    </location>
</feature>
<keyword evidence="2 6" id="KW-0812">Transmembrane</keyword>
<evidence type="ECO:0000256" key="5">
    <source>
        <dbReference type="SAM" id="MobiDB-lite"/>
    </source>
</evidence>
<dbReference type="EMBL" id="BAAAKJ010000210">
    <property type="protein sequence ID" value="GAA1399007.1"/>
    <property type="molecule type" value="Genomic_DNA"/>
</dbReference>
<feature type="transmembrane region" description="Helical" evidence="6">
    <location>
        <begin position="161"/>
        <end position="183"/>
    </location>
</feature>
<feature type="region of interest" description="Disordered" evidence="5">
    <location>
        <begin position="1"/>
        <end position="22"/>
    </location>
</feature>
<evidence type="ECO:0000256" key="4">
    <source>
        <dbReference type="ARBA" id="ARBA00023136"/>
    </source>
</evidence>
<accession>A0ABN1Y667</accession>
<keyword evidence="3 6" id="KW-1133">Transmembrane helix</keyword>
<gene>
    <name evidence="7" type="ORF">GCM10009639_38150</name>
</gene>
<name>A0ABN1Y667_9ACTN</name>
<evidence type="ECO:0000313" key="7">
    <source>
        <dbReference type="EMBL" id="GAA1399007.1"/>
    </source>
</evidence>
<proteinExistence type="predicted"/>
<feature type="transmembrane region" description="Helical" evidence="6">
    <location>
        <begin position="223"/>
        <end position="242"/>
    </location>
</feature>
<evidence type="ECO:0000256" key="6">
    <source>
        <dbReference type="SAM" id="Phobius"/>
    </source>
</evidence>
<dbReference type="Pfam" id="PF01988">
    <property type="entry name" value="VIT1"/>
    <property type="match status" value="1"/>
</dbReference>
<evidence type="ECO:0000256" key="3">
    <source>
        <dbReference type="ARBA" id="ARBA00022989"/>
    </source>
</evidence>
<protein>
    <submittedName>
        <fullName evidence="7">VIT1/CCC1 transporter family protein</fullName>
    </submittedName>
</protein>
<evidence type="ECO:0000256" key="2">
    <source>
        <dbReference type="ARBA" id="ARBA00022692"/>
    </source>
</evidence>
<feature type="transmembrane region" description="Helical" evidence="6">
    <location>
        <begin position="189"/>
        <end position="211"/>
    </location>
</feature>
<keyword evidence="4 6" id="KW-0472">Membrane</keyword>
<dbReference type="Proteomes" id="UP001499863">
    <property type="component" value="Unassembled WGS sequence"/>
</dbReference>
<evidence type="ECO:0000256" key="1">
    <source>
        <dbReference type="ARBA" id="ARBA00004127"/>
    </source>
</evidence>
<evidence type="ECO:0000313" key="8">
    <source>
        <dbReference type="Proteomes" id="UP001499863"/>
    </source>
</evidence>